<protein>
    <submittedName>
        <fullName evidence="1">Uncharacterized protein</fullName>
    </submittedName>
</protein>
<accession>A0A9D2GR99</accession>
<gene>
    <name evidence="1" type="ORF">IAC04_05520</name>
</gene>
<evidence type="ECO:0000313" key="1">
    <source>
        <dbReference type="EMBL" id="HIZ85928.1"/>
    </source>
</evidence>
<dbReference type="AlphaFoldDB" id="A0A9D2GR99"/>
<proteinExistence type="predicted"/>
<name>A0A9D2GR99_9BACT</name>
<organism evidence="1 2">
    <name type="scientific">Candidatus Coprenecus stercoravium</name>
    <dbReference type="NCBI Taxonomy" id="2840735"/>
    <lineage>
        <taxon>Bacteria</taxon>
        <taxon>Pseudomonadati</taxon>
        <taxon>Bacteroidota</taxon>
        <taxon>Bacteroidia</taxon>
        <taxon>Bacteroidales</taxon>
        <taxon>Rikenellaceae</taxon>
        <taxon>Rikenellaceae incertae sedis</taxon>
        <taxon>Candidatus Coprenecus</taxon>
    </lineage>
</organism>
<sequence>MMNNIGYVRSGSDVYTYQIGESPVRLAAARKEQRTGVIALLGVGRYFVYPFGQDNLEPNTCARMITDNRLLPELIEKQIRMLYGNGPVLYRQSVNEHGHVTRKYLEDPVISDWLDSWRENGLADDFRTYINKCVRSFYYTEGIFSSWRLSVGGRSRWSLPVAGLEHVSELRCRLCTSRNPAGKTDWTDSDFRHVMVGNWDGGNIGEFKVYPRFNPARPLAASSAVSYSKNPTFGEEIYAFNVFFRGIKDWIHGSNMTPAYINDYLENAMSARLHIVIPQAWVEAKKAMLEDICSANAELEAKGKELQKIKFSENDYMEVGTEYSDNLLSEYINRELKKLTTFLSGSGRNQGKVYATRSYSDGQGGEERWKIEEIPQKYKEFIEAMLEYDKRADEVMLSSKGLDSSISNVSKDGIVSKSGSDAYYNYMIYLNGLTIPETVVCADVNYALKINFPEKYRSGIRIGFYRPAIARQQDVTPENRMANTQI</sequence>
<reference evidence="1" key="2">
    <citation type="submission" date="2021-04" db="EMBL/GenBank/DDBJ databases">
        <authorList>
            <person name="Gilroy R."/>
        </authorList>
    </citation>
    <scope>NUCLEOTIDE SEQUENCE</scope>
    <source>
        <strain evidence="1">Gambia16-554</strain>
    </source>
</reference>
<evidence type="ECO:0000313" key="2">
    <source>
        <dbReference type="Proteomes" id="UP000824115"/>
    </source>
</evidence>
<comment type="caution">
    <text evidence="1">The sequence shown here is derived from an EMBL/GenBank/DDBJ whole genome shotgun (WGS) entry which is preliminary data.</text>
</comment>
<dbReference type="EMBL" id="DXAW01000096">
    <property type="protein sequence ID" value="HIZ85928.1"/>
    <property type="molecule type" value="Genomic_DNA"/>
</dbReference>
<dbReference type="Proteomes" id="UP000824115">
    <property type="component" value="Unassembled WGS sequence"/>
</dbReference>
<reference evidence="1" key="1">
    <citation type="journal article" date="2021" name="PeerJ">
        <title>Extensive microbial diversity within the chicken gut microbiome revealed by metagenomics and culture.</title>
        <authorList>
            <person name="Gilroy R."/>
            <person name="Ravi A."/>
            <person name="Getino M."/>
            <person name="Pursley I."/>
            <person name="Horton D.L."/>
            <person name="Alikhan N.F."/>
            <person name="Baker D."/>
            <person name="Gharbi K."/>
            <person name="Hall N."/>
            <person name="Watson M."/>
            <person name="Adriaenssens E.M."/>
            <person name="Foster-Nyarko E."/>
            <person name="Jarju S."/>
            <person name="Secka A."/>
            <person name="Antonio M."/>
            <person name="Oren A."/>
            <person name="Chaudhuri R.R."/>
            <person name="La Ragione R."/>
            <person name="Hildebrand F."/>
            <person name="Pallen M.J."/>
        </authorList>
    </citation>
    <scope>NUCLEOTIDE SEQUENCE</scope>
    <source>
        <strain evidence="1">Gambia16-554</strain>
    </source>
</reference>